<dbReference type="OrthoDB" id="9799921at2"/>
<dbReference type="EMBL" id="JYIZ01000055">
    <property type="protein sequence ID" value="KJL38365.1"/>
    <property type="molecule type" value="Genomic_DNA"/>
</dbReference>
<dbReference type="Proteomes" id="UP000033956">
    <property type="component" value="Unassembled WGS sequence"/>
</dbReference>
<protein>
    <submittedName>
        <fullName evidence="2">G/U mismatch-specific DNA glycosylase</fullName>
        <ecNumber evidence="2">3.2.2.28</ecNumber>
    </submittedName>
</protein>
<gene>
    <name evidence="2" type="primary">mug</name>
    <name evidence="2" type="ORF">RS81_02636</name>
</gene>
<evidence type="ECO:0000313" key="2">
    <source>
        <dbReference type="EMBL" id="KJL38365.1"/>
    </source>
</evidence>
<sequence length="182" mass="20025">MQLIGYQESIPWMGSTVLTLADIWPERPTAMIVGLNPAPKSVTAGHYYQGAVGRRQMNRLVDAGLFPRTSDGPFFEADALVGGVGFTDLVKRPTVGENDVPVEEQRHGRSALISELARRRVPLVICIFRHPADAILGKQSVVGFQQHATDWGGHLFRMPGPFESAERSAARMNTLRDFLLTA</sequence>
<dbReference type="Pfam" id="PF03167">
    <property type="entry name" value="UDG"/>
    <property type="match status" value="1"/>
</dbReference>
<dbReference type="PATRIC" id="fig|92835.4.peg.2672"/>
<dbReference type="InterPro" id="IPR005122">
    <property type="entry name" value="Uracil-DNA_glycosylase-like"/>
</dbReference>
<evidence type="ECO:0000259" key="1">
    <source>
        <dbReference type="Pfam" id="PF03167"/>
    </source>
</evidence>
<dbReference type="GO" id="GO:0016798">
    <property type="term" value="F:hydrolase activity, acting on glycosyl bonds"/>
    <property type="evidence" value="ECO:0007669"/>
    <property type="project" value="UniProtKB-KW"/>
</dbReference>
<dbReference type="EC" id="3.2.2.28" evidence="2"/>
<comment type="caution">
    <text evidence="2">The sequence shown here is derived from an EMBL/GenBank/DDBJ whole genome shotgun (WGS) entry which is preliminary data.</text>
</comment>
<proteinExistence type="predicted"/>
<reference evidence="2 3" key="1">
    <citation type="submission" date="2015-02" db="EMBL/GenBank/DDBJ databases">
        <title>Draft genome sequences of ten Microbacterium spp. with emphasis on heavy metal contaminated environments.</title>
        <authorList>
            <person name="Corretto E."/>
        </authorList>
    </citation>
    <scope>NUCLEOTIDE SEQUENCE [LARGE SCALE GENOMIC DNA]</scope>
    <source>
        <strain evidence="2 3">DSM 12510</strain>
    </source>
</reference>
<dbReference type="SUPFAM" id="SSF52141">
    <property type="entry name" value="Uracil-DNA glycosylase-like"/>
    <property type="match status" value="1"/>
</dbReference>
<feature type="domain" description="Uracil-DNA glycosylase-like" evidence="1">
    <location>
        <begin position="26"/>
        <end position="141"/>
    </location>
</feature>
<dbReference type="Gene3D" id="3.40.470.10">
    <property type="entry name" value="Uracil-DNA glycosylase-like domain"/>
    <property type="match status" value="1"/>
</dbReference>
<dbReference type="InterPro" id="IPR036895">
    <property type="entry name" value="Uracil-DNA_glycosylase-like_sf"/>
</dbReference>
<dbReference type="AlphaFoldDB" id="A0A0M2H3I2"/>
<keyword evidence="2" id="KW-0378">Hydrolase</keyword>
<accession>A0A0M2H3I2</accession>
<keyword evidence="2" id="KW-0326">Glycosidase</keyword>
<name>A0A0M2H3I2_9MICO</name>
<dbReference type="RefSeq" id="WP_052682579.1">
    <property type="nucleotide sequence ID" value="NZ_BAAAUP010000003.1"/>
</dbReference>
<evidence type="ECO:0000313" key="3">
    <source>
        <dbReference type="Proteomes" id="UP000033956"/>
    </source>
</evidence>
<dbReference type="STRING" id="92835.RS81_02636"/>
<organism evidence="2 3">
    <name type="scientific">Microbacterium terrae</name>
    <dbReference type="NCBI Taxonomy" id="69369"/>
    <lineage>
        <taxon>Bacteria</taxon>
        <taxon>Bacillati</taxon>
        <taxon>Actinomycetota</taxon>
        <taxon>Actinomycetes</taxon>
        <taxon>Micrococcales</taxon>
        <taxon>Microbacteriaceae</taxon>
        <taxon>Microbacterium</taxon>
    </lineage>
</organism>
<keyword evidence="3" id="KW-1185">Reference proteome</keyword>